<evidence type="ECO:0000259" key="1">
    <source>
        <dbReference type="PROSITE" id="PS50006"/>
    </source>
</evidence>
<dbReference type="SUPFAM" id="SSF49879">
    <property type="entry name" value="SMAD/FHA domain"/>
    <property type="match status" value="1"/>
</dbReference>
<name>A0A3A8Q3K1_9BACT</name>
<feature type="domain" description="FHA" evidence="1">
    <location>
        <begin position="33"/>
        <end position="82"/>
    </location>
</feature>
<dbReference type="OrthoDB" id="151099at2"/>
<dbReference type="Proteomes" id="UP000267003">
    <property type="component" value="Unassembled WGS sequence"/>
</dbReference>
<evidence type="ECO:0000313" key="2">
    <source>
        <dbReference type="EMBL" id="RKH61500.1"/>
    </source>
</evidence>
<sequence>MSTPGGTAKSFALKFISGKYQGGEFPLKANKQIVVGRSSELDMVLVEDMVSRKHAKILFSDGAITIEDLGSTNGTFVNGEKVKQAKLKEGDRILIGTSILKLVHQGAESAVDESVVKQKLEEAAAAQAARTTKASSMTGKIEEIPLPDLLQLFHTSKKNGVLVVNNAHEGRIYLRQGRVYYAVIDENHNLGPQKSFNRIVTWEEGDFELRPADTQEFMVELDSSTEALLMDALRQLDEFKRLQPNLPPMATALRIAQPLSAPLKELTPEMLDVLQLVHNHGSLGGVLDHSDGDDVLTAETVVQLMKRDYVRAE</sequence>
<dbReference type="Pfam" id="PF14332">
    <property type="entry name" value="DUF4388"/>
    <property type="match status" value="1"/>
</dbReference>
<dbReference type="CDD" id="cd00060">
    <property type="entry name" value="FHA"/>
    <property type="match status" value="1"/>
</dbReference>
<comment type="caution">
    <text evidence="2">The sequence shown here is derived from an EMBL/GenBank/DDBJ whole genome shotgun (WGS) entry which is preliminary data.</text>
</comment>
<organism evidence="2 3">
    <name type="scientific">Corallococcus aberystwythensis</name>
    <dbReference type="NCBI Taxonomy" id="2316722"/>
    <lineage>
        <taxon>Bacteria</taxon>
        <taxon>Pseudomonadati</taxon>
        <taxon>Myxococcota</taxon>
        <taxon>Myxococcia</taxon>
        <taxon>Myxococcales</taxon>
        <taxon>Cystobacterineae</taxon>
        <taxon>Myxococcaceae</taxon>
        <taxon>Corallococcus</taxon>
    </lineage>
</organism>
<dbReference type="EMBL" id="RAWK01000149">
    <property type="protein sequence ID" value="RKH61500.1"/>
    <property type="molecule type" value="Genomic_DNA"/>
</dbReference>
<accession>A0A3A8Q3K1</accession>
<evidence type="ECO:0000313" key="3">
    <source>
        <dbReference type="Proteomes" id="UP000267003"/>
    </source>
</evidence>
<dbReference type="PROSITE" id="PS50006">
    <property type="entry name" value="FHA_DOMAIN"/>
    <property type="match status" value="1"/>
</dbReference>
<dbReference type="PANTHER" id="PTHR36304:SF4">
    <property type="entry name" value="DUF4388 DOMAIN-CONTAINING PROTEIN"/>
    <property type="match status" value="1"/>
</dbReference>
<dbReference type="SMART" id="SM00240">
    <property type="entry name" value="FHA"/>
    <property type="match status" value="1"/>
</dbReference>
<dbReference type="PANTHER" id="PTHR36304">
    <property type="entry name" value="DOMAIN GTPASE-ACTIVATING PROTEIN, PUTATIVE-RELATED-RELATED"/>
    <property type="match status" value="1"/>
</dbReference>
<dbReference type="Pfam" id="PF00498">
    <property type="entry name" value="FHA"/>
    <property type="match status" value="1"/>
</dbReference>
<dbReference type="InterPro" id="IPR025497">
    <property type="entry name" value="PatA-like_N"/>
</dbReference>
<gene>
    <name evidence="2" type="ORF">D7W81_23865</name>
</gene>
<dbReference type="RefSeq" id="WP_120557694.1">
    <property type="nucleotide sequence ID" value="NZ_RAWK01000149.1"/>
</dbReference>
<proteinExistence type="predicted"/>
<dbReference type="AlphaFoldDB" id="A0A3A8Q3K1"/>
<dbReference type="InterPro" id="IPR000253">
    <property type="entry name" value="FHA_dom"/>
</dbReference>
<reference evidence="3" key="1">
    <citation type="submission" date="2018-09" db="EMBL/GenBank/DDBJ databases">
        <authorList>
            <person name="Livingstone P.G."/>
            <person name="Whitworth D.E."/>
        </authorList>
    </citation>
    <scope>NUCLEOTIDE SEQUENCE [LARGE SCALE GENOMIC DNA]</scope>
    <source>
        <strain evidence="3">AB050A</strain>
    </source>
</reference>
<keyword evidence="3" id="KW-1185">Reference proteome</keyword>
<dbReference type="InterPro" id="IPR008984">
    <property type="entry name" value="SMAD_FHA_dom_sf"/>
</dbReference>
<protein>
    <submittedName>
        <fullName evidence="2">DUF4388 domain-containing protein</fullName>
    </submittedName>
</protein>
<dbReference type="Gene3D" id="2.60.200.20">
    <property type="match status" value="1"/>
</dbReference>